<protein>
    <submittedName>
        <fullName evidence="2">Uncharacterized protein</fullName>
    </submittedName>
</protein>
<keyword evidence="1" id="KW-0472">Membrane</keyword>
<feature type="transmembrane region" description="Helical" evidence="1">
    <location>
        <begin position="40"/>
        <end position="60"/>
    </location>
</feature>
<name>A0A1M4ZST4_9GAMM</name>
<evidence type="ECO:0000313" key="3">
    <source>
        <dbReference type="Proteomes" id="UP000184170"/>
    </source>
</evidence>
<proteinExistence type="predicted"/>
<keyword evidence="3" id="KW-1185">Reference proteome</keyword>
<accession>A0A1M4ZST4</accession>
<dbReference type="Proteomes" id="UP000184170">
    <property type="component" value="Unassembled WGS sequence"/>
</dbReference>
<feature type="transmembrane region" description="Helical" evidence="1">
    <location>
        <begin position="158"/>
        <end position="178"/>
    </location>
</feature>
<evidence type="ECO:0000313" key="2">
    <source>
        <dbReference type="EMBL" id="SHF20995.1"/>
    </source>
</evidence>
<reference evidence="3" key="1">
    <citation type="submission" date="2016-11" db="EMBL/GenBank/DDBJ databases">
        <authorList>
            <person name="Varghese N."/>
            <person name="Submissions S."/>
        </authorList>
    </citation>
    <scope>NUCLEOTIDE SEQUENCE [LARGE SCALE GENOMIC DNA]</scope>
    <source>
        <strain evidence="3">CGMCC 1.7063</strain>
    </source>
</reference>
<gene>
    <name evidence="2" type="ORF">SAMN04487965_1636</name>
</gene>
<dbReference type="AlphaFoldDB" id="A0A1M4ZST4"/>
<keyword evidence="1" id="KW-0812">Transmembrane</keyword>
<keyword evidence="1" id="KW-1133">Transmembrane helix</keyword>
<organism evidence="2 3">
    <name type="scientific">Microbulbifer donghaiensis</name>
    <dbReference type="NCBI Taxonomy" id="494016"/>
    <lineage>
        <taxon>Bacteria</taxon>
        <taxon>Pseudomonadati</taxon>
        <taxon>Pseudomonadota</taxon>
        <taxon>Gammaproteobacteria</taxon>
        <taxon>Cellvibrionales</taxon>
        <taxon>Microbulbiferaceae</taxon>
        <taxon>Microbulbifer</taxon>
    </lineage>
</organism>
<sequence length="198" mass="23125">MKSAKEEQWQTLENLWRRQPAEAPIPDEMRRRVRRQERRMRIGAVLEWLVAIALCTYAIWFAVENRNTNGVLWLLVVFALVAWAVGFSTANRRGLWCPPEESAQAYIELALLRIERHRQAIRFAWLLYAVELAIFAGWELLARFDVIEASFSFVSVRALATILGVTAVLGGWSLFVWLRCKRERRVFSELQQNSENFL</sequence>
<dbReference type="STRING" id="494016.SAMN04487965_1636"/>
<dbReference type="RefSeq" id="WP_073273482.1">
    <property type="nucleotide sequence ID" value="NZ_FQVA01000001.1"/>
</dbReference>
<feature type="transmembrane region" description="Helical" evidence="1">
    <location>
        <begin position="120"/>
        <end position="138"/>
    </location>
</feature>
<dbReference type="EMBL" id="FQVA01000001">
    <property type="protein sequence ID" value="SHF20995.1"/>
    <property type="molecule type" value="Genomic_DNA"/>
</dbReference>
<dbReference type="OrthoDB" id="5738931at2"/>
<feature type="transmembrane region" description="Helical" evidence="1">
    <location>
        <begin position="72"/>
        <end position="90"/>
    </location>
</feature>
<evidence type="ECO:0000256" key="1">
    <source>
        <dbReference type="SAM" id="Phobius"/>
    </source>
</evidence>